<dbReference type="RefSeq" id="WP_141842533.1">
    <property type="nucleotide sequence ID" value="NZ_VFPM01000001.1"/>
</dbReference>
<gene>
    <name evidence="3" type="ORF">FBY41_1346</name>
</gene>
<evidence type="ECO:0000259" key="2">
    <source>
        <dbReference type="Pfam" id="PF02517"/>
    </source>
</evidence>
<dbReference type="OrthoDB" id="4407663at2"/>
<accession>A0A543I2Z2</accession>
<keyword evidence="1" id="KW-1133">Transmembrane helix</keyword>
<organism evidence="3 4">
    <name type="scientific">Humibacillus xanthopallidus</name>
    <dbReference type="NCBI Taxonomy" id="412689"/>
    <lineage>
        <taxon>Bacteria</taxon>
        <taxon>Bacillati</taxon>
        <taxon>Actinomycetota</taxon>
        <taxon>Actinomycetes</taxon>
        <taxon>Micrococcales</taxon>
        <taxon>Intrasporangiaceae</taxon>
        <taxon>Humibacillus</taxon>
    </lineage>
</organism>
<keyword evidence="1" id="KW-0812">Transmembrane</keyword>
<keyword evidence="1" id="KW-0472">Membrane</keyword>
<evidence type="ECO:0000313" key="3">
    <source>
        <dbReference type="EMBL" id="TQM64964.1"/>
    </source>
</evidence>
<feature type="transmembrane region" description="Helical" evidence="1">
    <location>
        <begin position="138"/>
        <end position="156"/>
    </location>
</feature>
<feature type="transmembrane region" description="Helical" evidence="1">
    <location>
        <begin position="218"/>
        <end position="236"/>
    </location>
</feature>
<dbReference type="InterPro" id="IPR003675">
    <property type="entry name" value="Rce1/LyrA-like_dom"/>
</dbReference>
<dbReference type="GO" id="GO:0004175">
    <property type="term" value="F:endopeptidase activity"/>
    <property type="evidence" value="ECO:0007669"/>
    <property type="project" value="UniProtKB-ARBA"/>
</dbReference>
<evidence type="ECO:0000256" key="1">
    <source>
        <dbReference type="SAM" id="Phobius"/>
    </source>
</evidence>
<feature type="transmembrane region" description="Helical" evidence="1">
    <location>
        <begin position="163"/>
        <end position="183"/>
    </location>
</feature>
<proteinExistence type="predicted"/>
<feature type="transmembrane region" description="Helical" evidence="1">
    <location>
        <begin position="61"/>
        <end position="83"/>
    </location>
</feature>
<feature type="transmembrane region" description="Helical" evidence="1">
    <location>
        <begin position="104"/>
        <end position="126"/>
    </location>
</feature>
<feature type="domain" description="CAAX prenyl protease 2/Lysostaphin resistance protein A-like" evidence="2">
    <location>
        <begin position="142"/>
        <end position="225"/>
    </location>
</feature>
<dbReference type="GO" id="GO:0080120">
    <property type="term" value="P:CAAX-box protein maturation"/>
    <property type="evidence" value="ECO:0007669"/>
    <property type="project" value="UniProtKB-ARBA"/>
</dbReference>
<comment type="caution">
    <text evidence="3">The sequence shown here is derived from an EMBL/GenBank/DDBJ whole genome shotgun (WGS) entry which is preliminary data.</text>
</comment>
<dbReference type="EMBL" id="VFPM01000001">
    <property type="protein sequence ID" value="TQM64964.1"/>
    <property type="molecule type" value="Genomic_DNA"/>
</dbReference>
<dbReference type="Pfam" id="PF02517">
    <property type="entry name" value="Rce1-like"/>
    <property type="match status" value="1"/>
</dbReference>
<feature type="transmembrane region" description="Helical" evidence="1">
    <location>
        <begin position="36"/>
        <end position="55"/>
    </location>
</feature>
<feature type="transmembrane region" description="Helical" evidence="1">
    <location>
        <begin position="189"/>
        <end position="206"/>
    </location>
</feature>
<dbReference type="AlphaFoldDB" id="A0A543I2Z2"/>
<evidence type="ECO:0000313" key="4">
    <source>
        <dbReference type="Proteomes" id="UP000316747"/>
    </source>
</evidence>
<protein>
    <recommendedName>
        <fullName evidence="2">CAAX prenyl protease 2/Lysostaphin resistance protein A-like domain-containing protein</fullName>
    </recommendedName>
</protein>
<dbReference type="Proteomes" id="UP000316747">
    <property type="component" value="Unassembled WGS sequence"/>
</dbReference>
<sequence length="240" mass="25257">MRGPIGELRAFIDAALLDPVADQHDDPPEARTRRRVVVAITFVVGSAVLAWALRIPAGDSLFYTASLALAAVWGVGAIASGPLHFGRGHTRSGEREARPVVQSLALGALLLAIFLVAALVIARIPVLREPVDALLDHARFGSLPVVLAITMLNGIVEELYFRGALYAALPSHAVAITTVLYALTTIGSGIPLLVLAASILGLVTALQRRVTGGILGPIITHVTWSTGMLLLLPPALELTR</sequence>
<reference evidence="3 4" key="1">
    <citation type="submission" date="2019-06" db="EMBL/GenBank/DDBJ databases">
        <title>Genome sequencing of plant associated microbes to promote plant fitness in Sorghum bicolor and Oryza sativa.</title>
        <authorList>
            <person name="Coleman-Derr D."/>
        </authorList>
    </citation>
    <scope>NUCLEOTIDE SEQUENCE [LARGE SCALE GENOMIC DNA]</scope>
    <source>
        <strain evidence="3 4">KV-663</strain>
    </source>
</reference>
<name>A0A543I2Z2_9MICO</name>
<keyword evidence="4" id="KW-1185">Reference proteome</keyword>